<dbReference type="SUPFAM" id="SSF46785">
    <property type="entry name" value="Winged helix' DNA-binding domain"/>
    <property type="match status" value="1"/>
</dbReference>
<dbReference type="PANTHER" id="PTHR33204">
    <property type="entry name" value="TRANSCRIPTIONAL REGULATOR, MARR FAMILY"/>
    <property type="match status" value="1"/>
</dbReference>
<evidence type="ECO:0000259" key="4">
    <source>
        <dbReference type="PROSITE" id="PS51118"/>
    </source>
</evidence>
<dbReference type="PANTHER" id="PTHR33204:SF18">
    <property type="entry name" value="TRANSCRIPTIONAL REGULATORY PROTEIN"/>
    <property type="match status" value="1"/>
</dbReference>
<dbReference type="RefSeq" id="WP_338098365.1">
    <property type="nucleotide sequence ID" value="NZ_CP131061.1"/>
</dbReference>
<dbReference type="AlphaFoldDB" id="A0AA96V6Q3"/>
<evidence type="ECO:0000256" key="1">
    <source>
        <dbReference type="ARBA" id="ARBA00023015"/>
    </source>
</evidence>
<dbReference type="GO" id="GO:0003677">
    <property type="term" value="F:DNA binding"/>
    <property type="evidence" value="ECO:0007669"/>
    <property type="project" value="UniProtKB-KW"/>
</dbReference>
<feature type="domain" description="HTH hxlR-type" evidence="4">
    <location>
        <begin position="4"/>
        <end position="106"/>
    </location>
</feature>
<sequence>MKDCTIYKVTDLVGKKWTLCILHELYKGDMCNKRFNELKGQLCDITPKILSMRLKEMEMEGLIEKKVDSTSFPVKCEYALTDSGKELVEVIQILKNWGHKWKVDNEGCKNTLCIRCKN</sequence>
<dbReference type="InterPro" id="IPR036390">
    <property type="entry name" value="WH_DNA-bd_sf"/>
</dbReference>
<organism evidence="5 6">
    <name type="scientific">Methanolapillus ohkumae</name>
    <dbReference type="NCBI Taxonomy" id="3028298"/>
    <lineage>
        <taxon>Archaea</taxon>
        <taxon>Methanobacteriati</taxon>
        <taxon>Methanobacteriota</taxon>
        <taxon>Stenosarchaea group</taxon>
        <taxon>Methanomicrobia</taxon>
        <taxon>Methanosarcinales</taxon>
        <taxon>Methanosarcinaceae</taxon>
        <taxon>Methanolapillus</taxon>
    </lineage>
</organism>
<gene>
    <name evidence="5" type="ORF">MsAm2_06410</name>
</gene>
<dbReference type="Proteomes" id="UP001304970">
    <property type="component" value="Chromosome"/>
</dbReference>
<dbReference type="InterPro" id="IPR036388">
    <property type="entry name" value="WH-like_DNA-bd_sf"/>
</dbReference>
<dbReference type="Pfam" id="PF01638">
    <property type="entry name" value="HxlR"/>
    <property type="match status" value="1"/>
</dbReference>
<keyword evidence="6" id="KW-1185">Reference proteome</keyword>
<name>A0AA96V6Q3_9EURY</name>
<keyword evidence="3" id="KW-0804">Transcription</keyword>
<proteinExistence type="predicted"/>
<evidence type="ECO:0000256" key="3">
    <source>
        <dbReference type="ARBA" id="ARBA00023163"/>
    </source>
</evidence>
<evidence type="ECO:0000313" key="6">
    <source>
        <dbReference type="Proteomes" id="UP001304970"/>
    </source>
</evidence>
<dbReference type="Gene3D" id="1.10.10.10">
    <property type="entry name" value="Winged helix-like DNA-binding domain superfamily/Winged helix DNA-binding domain"/>
    <property type="match status" value="1"/>
</dbReference>
<dbReference type="EMBL" id="CP131061">
    <property type="protein sequence ID" value="WNY26860.1"/>
    <property type="molecule type" value="Genomic_DNA"/>
</dbReference>
<dbReference type="GeneID" id="89228048"/>
<evidence type="ECO:0000313" key="5">
    <source>
        <dbReference type="EMBL" id="WNY26860.1"/>
    </source>
</evidence>
<protein>
    <recommendedName>
        <fullName evidence="4">HTH hxlR-type domain-containing protein</fullName>
    </recommendedName>
</protein>
<keyword evidence="2" id="KW-0238">DNA-binding</keyword>
<accession>A0AA96V6Q3</accession>
<evidence type="ECO:0000256" key="2">
    <source>
        <dbReference type="ARBA" id="ARBA00023125"/>
    </source>
</evidence>
<reference evidence="5 6" key="1">
    <citation type="submission" date="2023-07" db="EMBL/GenBank/DDBJ databases">
        <title>Closed genome sequence of Methanosarcinaceae archaeon Am2.</title>
        <authorList>
            <person name="Poehlein A."/>
            <person name="Protasov E."/>
            <person name="Platt K."/>
            <person name="Reeh H."/>
            <person name="Daniel R."/>
            <person name="Brune A."/>
        </authorList>
    </citation>
    <scope>NUCLEOTIDE SEQUENCE [LARGE SCALE GENOMIC DNA]</scope>
    <source>
        <strain evidence="5 6">Am2</strain>
    </source>
</reference>
<keyword evidence="1" id="KW-0805">Transcription regulation</keyword>
<dbReference type="InterPro" id="IPR002577">
    <property type="entry name" value="HTH_HxlR"/>
</dbReference>
<dbReference type="PROSITE" id="PS51118">
    <property type="entry name" value="HTH_HXLR"/>
    <property type="match status" value="1"/>
</dbReference>